<feature type="compositionally biased region" description="Pro residues" evidence="1">
    <location>
        <begin position="24"/>
        <end position="33"/>
    </location>
</feature>
<keyword evidence="2" id="KW-1133">Transmembrane helix</keyword>
<keyword evidence="2" id="KW-0472">Membrane</keyword>
<evidence type="ECO:0000259" key="3">
    <source>
        <dbReference type="Pfam" id="PF01882"/>
    </source>
</evidence>
<accession>B0C325</accession>
<evidence type="ECO:0000256" key="2">
    <source>
        <dbReference type="SAM" id="Phobius"/>
    </source>
</evidence>
<dbReference type="RefSeq" id="WP_012162843.1">
    <property type="nucleotide sequence ID" value="NC_009925.1"/>
</dbReference>
<dbReference type="SUPFAM" id="SSF53300">
    <property type="entry name" value="vWA-like"/>
    <property type="match status" value="1"/>
</dbReference>
<dbReference type="InterPro" id="IPR002881">
    <property type="entry name" value="DUF58"/>
</dbReference>
<gene>
    <name evidence="4" type="ordered locus">AM1_2362</name>
</gene>
<evidence type="ECO:0000313" key="5">
    <source>
        <dbReference type="Proteomes" id="UP000000268"/>
    </source>
</evidence>
<feature type="domain" description="DUF58" evidence="3">
    <location>
        <begin position="239"/>
        <end position="410"/>
    </location>
</feature>
<reference evidence="4 5" key="1">
    <citation type="journal article" date="2008" name="Proc. Natl. Acad. Sci. U.S.A.">
        <title>Niche adaptation and genome expansion in the chlorophyll d-producing cyanobacterium Acaryochloris marina.</title>
        <authorList>
            <person name="Swingley W.D."/>
            <person name="Chen M."/>
            <person name="Cheung P.C."/>
            <person name="Conrad A.L."/>
            <person name="Dejesa L.C."/>
            <person name="Hao J."/>
            <person name="Honchak B.M."/>
            <person name="Karbach L.E."/>
            <person name="Kurdoglu A."/>
            <person name="Lahiri S."/>
            <person name="Mastrian S.D."/>
            <person name="Miyashita H."/>
            <person name="Page L."/>
            <person name="Ramakrishna P."/>
            <person name="Satoh S."/>
            <person name="Sattley W.M."/>
            <person name="Shimada Y."/>
            <person name="Taylor H.L."/>
            <person name="Tomo T."/>
            <person name="Tsuchiya T."/>
            <person name="Wang Z.T."/>
            <person name="Raymond J."/>
            <person name="Mimuro M."/>
            <person name="Blankenship R.E."/>
            <person name="Touchman J.W."/>
        </authorList>
    </citation>
    <scope>NUCLEOTIDE SEQUENCE [LARGE SCALE GENOMIC DNA]</scope>
    <source>
        <strain evidence="5">MBIC 11017</strain>
    </source>
</reference>
<feature type="region of interest" description="Disordered" evidence="1">
    <location>
        <begin position="15"/>
        <end position="34"/>
    </location>
</feature>
<dbReference type="Proteomes" id="UP000000268">
    <property type="component" value="Chromosome"/>
</dbReference>
<evidence type="ECO:0000313" key="4">
    <source>
        <dbReference type="EMBL" id="ABW27372.1"/>
    </source>
</evidence>
<keyword evidence="2" id="KW-0812">Transmembrane</keyword>
<dbReference type="Pfam" id="PF01882">
    <property type="entry name" value="DUF58"/>
    <property type="match status" value="1"/>
</dbReference>
<dbReference type="HOGENOM" id="CLU_048408_0_0_3"/>
<protein>
    <recommendedName>
        <fullName evidence="3">DUF58 domain-containing protein</fullName>
    </recommendedName>
</protein>
<dbReference type="STRING" id="329726.AM1_2362"/>
<evidence type="ECO:0000256" key="1">
    <source>
        <dbReference type="SAM" id="MobiDB-lite"/>
    </source>
</evidence>
<feature type="transmembrane region" description="Helical" evidence="2">
    <location>
        <begin position="43"/>
        <end position="61"/>
    </location>
</feature>
<dbReference type="OrthoDB" id="9778037at2"/>
<dbReference type="PANTHER" id="PTHR33608:SF3">
    <property type="entry name" value="SLR2013 PROTEIN"/>
    <property type="match status" value="1"/>
</dbReference>
<dbReference type="InterPro" id="IPR036465">
    <property type="entry name" value="vWFA_dom_sf"/>
</dbReference>
<dbReference type="AlphaFoldDB" id="B0C325"/>
<organism evidence="4 5">
    <name type="scientific">Acaryochloris marina (strain MBIC 11017)</name>
    <dbReference type="NCBI Taxonomy" id="329726"/>
    <lineage>
        <taxon>Bacteria</taxon>
        <taxon>Bacillati</taxon>
        <taxon>Cyanobacteriota</taxon>
        <taxon>Cyanophyceae</taxon>
        <taxon>Acaryochloridales</taxon>
        <taxon>Acaryochloridaceae</taxon>
        <taxon>Acaryochloris</taxon>
    </lineage>
</organism>
<keyword evidence="5" id="KW-1185">Reference proteome</keyword>
<dbReference type="PANTHER" id="PTHR33608">
    <property type="entry name" value="BLL2464 PROTEIN"/>
    <property type="match status" value="1"/>
</dbReference>
<dbReference type="eggNOG" id="COG1721">
    <property type="taxonomic scope" value="Bacteria"/>
</dbReference>
<name>B0C325_ACAM1</name>
<sequence length="486" mass="54569">MTNASQSEFISPFHRQSDSVVQPPAKPSPPQPTIPHLLPTSRLYLILGLGLLIPLGLAWIPGDGIELGWAAMLLFDIVVLMVTWVDYQRSQRWDIQITRHCDPRLSIGRDNPIHLTVTVGSGPGKARQAKLHLRDSYPQDFQVDQETLILQIAPHTDTDVTYHVFPPQRGAFQWQGVTLRLLSPQGFAWRAWQIPIETEVDVYPDLMGLRLLSVRLSLEAAGGLRRRQRTLGGTEFAELQEYNRGDDLRLIDWKATARRGHPLVRVCEPERDQPLLILLDRGRLMTAQVAGLKRFDWALNATLSLAMAGLRRGDRVGVCVFDNDIHTWIPPQSGNSYLSRILEQVYNLEPVMTESDYVAVASRVLSQYTRRALVVLLTDIVDAIASSELLAAMARLSPRFLPFCVALRDPLVDSQAHQALALTETAKDLQIQQLYEQAVALDLLHQRSVAFAQLQQQGVLVLDAPAPGISEQLVDRYLLLKARNRL</sequence>
<proteinExistence type="predicted"/>
<dbReference type="EMBL" id="CP000828">
    <property type="protein sequence ID" value="ABW27372.1"/>
    <property type="molecule type" value="Genomic_DNA"/>
</dbReference>
<feature type="transmembrane region" description="Helical" evidence="2">
    <location>
        <begin position="67"/>
        <end position="87"/>
    </location>
</feature>
<dbReference type="KEGG" id="amr:AM1_2362"/>
<dbReference type="Gene3D" id="3.40.50.410">
    <property type="entry name" value="von Willebrand factor, type A domain"/>
    <property type="match status" value="1"/>
</dbReference>